<gene>
    <name evidence="4" type="ORF">WJX74_005882</name>
</gene>
<dbReference type="InterPro" id="IPR056511">
    <property type="entry name" value="IDM1_C"/>
</dbReference>
<keyword evidence="1" id="KW-0175">Coiled coil</keyword>
<feature type="compositionally biased region" description="Polar residues" evidence="2">
    <location>
        <begin position="1013"/>
        <end position="1031"/>
    </location>
</feature>
<feature type="region of interest" description="Disordered" evidence="2">
    <location>
        <begin position="1102"/>
        <end position="1136"/>
    </location>
</feature>
<evidence type="ECO:0000313" key="4">
    <source>
        <dbReference type="EMBL" id="KAK9836680.1"/>
    </source>
</evidence>
<feature type="region of interest" description="Disordered" evidence="2">
    <location>
        <begin position="314"/>
        <end position="505"/>
    </location>
</feature>
<organism evidence="4 5">
    <name type="scientific">Apatococcus lobatus</name>
    <dbReference type="NCBI Taxonomy" id="904363"/>
    <lineage>
        <taxon>Eukaryota</taxon>
        <taxon>Viridiplantae</taxon>
        <taxon>Chlorophyta</taxon>
        <taxon>core chlorophytes</taxon>
        <taxon>Trebouxiophyceae</taxon>
        <taxon>Chlorellales</taxon>
        <taxon>Chlorellaceae</taxon>
        <taxon>Apatococcus</taxon>
    </lineage>
</organism>
<dbReference type="GO" id="GO:0003714">
    <property type="term" value="F:transcription corepressor activity"/>
    <property type="evidence" value="ECO:0007669"/>
    <property type="project" value="InterPro"/>
</dbReference>
<dbReference type="PANTHER" id="PTHR46309">
    <property type="entry name" value="PHD FINGER PROTEIN 12"/>
    <property type="match status" value="1"/>
</dbReference>
<dbReference type="GO" id="GO:0005634">
    <property type="term" value="C:nucleus"/>
    <property type="evidence" value="ECO:0007669"/>
    <property type="project" value="TreeGrafter"/>
</dbReference>
<feature type="compositionally biased region" description="Polar residues" evidence="2">
    <location>
        <begin position="1123"/>
        <end position="1135"/>
    </location>
</feature>
<dbReference type="Gene3D" id="3.40.630.30">
    <property type="match status" value="1"/>
</dbReference>
<reference evidence="4 5" key="1">
    <citation type="journal article" date="2024" name="Nat. Commun.">
        <title>Phylogenomics reveals the evolutionary origins of lichenization in chlorophyte algae.</title>
        <authorList>
            <person name="Puginier C."/>
            <person name="Libourel C."/>
            <person name="Otte J."/>
            <person name="Skaloud P."/>
            <person name="Haon M."/>
            <person name="Grisel S."/>
            <person name="Petersen M."/>
            <person name="Berrin J.G."/>
            <person name="Delaux P.M."/>
            <person name="Dal Grande F."/>
            <person name="Keller J."/>
        </authorList>
    </citation>
    <scope>NUCLEOTIDE SEQUENCE [LARGE SCALE GENOMIC DNA]</scope>
    <source>
        <strain evidence="4 5">SAG 2145</strain>
    </source>
</reference>
<evidence type="ECO:0000259" key="3">
    <source>
        <dbReference type="PROSITE" id="PS51186"/>
    </source>
</evidence>
<keyword evidence="5" id="KW-1185">Reference proteome</keyword>
<feature type="coiled-coil region" evidence="1">
    <location>
        <begin position="528"/>
        <end position="562"/>
    </location>
</feature>
<dbReference type="PANTHER" id="PTHR46309:SF1">
    <property type="entry name" value="PHD FINGER PROTEIN 12"/>
    <property type="match status" value="1"/>
</dbReference>
<dbReference type="GO" id="GO:0016747">
    <property type="term" value="F:acyltransferase activity, transferring groups other than amino-acyl groups"/>
    <property type="evidence" value="ECO:0007669"/>
    <property type="project" value="InterPro"/>
</dbReference>
<dbReference type="InterPro" id="IPR042163">
    <property type="entry name" value="PHF12"/>
</dbReference>
<dbReference type="InterPro" id="IPR000182">
    <property type="entry name" value="GNAT_dom"/>
</dbReference>
<feature type="compositionally biased region" description="Basic residues" evidence="2">
    <location>
        <begin position="371"/>
        <end position="380"/>
    </location>
</feature>
<evidence type="ECO:0000313" key="5">
    <source>
        <dbReference type="Proteomes" id="UP001438707"/>
    </source>
</evidence>
<feature type="compositionally biased region" description="Basic residues" evidence="2">
    <location>
        <begin position="323"/>
        <end position="332"/>
    </location>
</feature>
<evidence type="ECO:0000256" key="2">
    <source>
        <dbReference type="SAM" id="MobiDB-lite"/>
    </source>
</evidence>
<dbReference type="SUPFAM" id="SSF55729">
    <property type="entry name" value="Acyl-CoA N-acyltransferases (Nat)"/>
    <property type="match status" value="1"/>
</dbReference>
<feature type="domain" description="N-acetyltransferase" evidence="3">
    <location>
        <begin position="169"/>
        <end position="317"/>
    </location>
</feature>
<sequence>MACRGDLDKSRDRSAERTPCICPAESEDSMESEGFTLSLPLTKQGPVKMDAVAESPFVTSNCCVHCRLSDFQQNFGPRTFVCCTCCQDRGTHKECEEKRSGRPISEDFLAADWFCSKDCEQVHHGLHQARSKSGRIKTNDEHSLEIHQNSKGQKGNEAGVEHALRILRSSFDKLEMDHGKELMQMVCTSYETPQGVDTEEDYDFSNFNVALLKQNARIVSVATFRCVGKNYAEVPFVATREGHRRAGHCRRLMKALEKLLAGLGVKNLVMPAVKSVSSMWIKAFGYVPASMAECQDMDERIVMPEAGCAQLLKKDIQRQPVRPQRHSRKRARETRLQPTTPPTGGLGKENEPLKTTAVPMPPPGSGISKAKPSKPGRPKRQAAASAKPSNGVGAADSESSQDAKDGQDDEEWKEEAAGPEAHQKAKKDTGSNKRKHVSFAEPLSSAEPADAQKPNVNVKDANTKPSGPITGASCGATTTAPNPRKQAPRPSRAKPPQPPTLAKAAGHAIAEAIRKYVETDYLDIIELCTQHEMDLQRKEEQLTEVNSRLDASQKQQQALQEDLATVLSINQELVTHNATLRGLLQQLLLEAQDLKSATEAVQMKSASKPYNAAGFRDPHLTRCDPMQPANDQGEKLEPGLTQNAAMTTQPGQRLLCASVLLPQPLLTSPQKRPVTFDLKDNAKCETGAAFHSRPASSLLPAVQSMVMPGPKHPDGAAPVEEALKPPQPALCLPAAAAAVSSTPSIRQPFHSMQPAHHLAAAFQSLTMPMPKAASGAATIEQALSPMQPGDELPATAHRMPMPKSQLGDEPAAIQQAVRLQQPARDLPAAAHHAHIPAGQSGQEWSAAAIKQAMHPTQPDHCLPAVDDGMPKPTATRLSSAAAVEKAISPKRPTNSLPAPACSMPISAAKLSGSAVPTEQTTAFLQPAHLPTAVHTPPMPAATISLSSAQSKQVTSPMQPTLQGRAIEFNAAACFSQASDPVDDSPPVTSTFKQAFGFSPLREPGSLHGAQKRPASQSAHNTALQSSQSQHAMSPRCNAGRGSATMSPRRHDEMPAEQNTPRQARKLPKLYEGRILSESGSEGRGSAGSNATRDIMLGLHGKHPPAMLKSPDTTAASSKGAAQHSRSPLQELQVSSKEGLCRTLEPLLTKEDALPEDQVQDAIKQAARFVWPWN</sequence>
<dbReference type="CDD" id="cd04301">
    <property type="entry name" value="NAT_SF"/>
    <property type="match status" value="1"/>
</dbReference>
<dbReference type="Pfam" id="PF23209">
    <property type="entry name" value="IDM1_C"/>
    <property type="match status" value="1"/>
</dbReference>
<dbReference type="GO" id="GO:0006357">
    <property type="term" value="P:regulation of transcription by RNA polymerase II"/>
    <property type="evidence" value="ECO:0007669"/>
    <property type="project" value="TreeGrafter"/>
</dbReference>
<protein>
    <recommendedName>
        <fullName evidence="3">N-acetyltransferase domain-containing protein</fullName>
    </recommendedName>
</protein>
<dbReference type="InterPro" id="IPR016181">
    <property type="entry name" value="Acyl_CoA_acyltransferase"/>
</dbReference>
<name>A0AAW1RSM9_9CHLO</name>
<feature type="region of interest" description="Disordered" evidence="2">
    <location>
        <begin position="998"/>
        <end position="1090"/>
    </location>
</feature>
<dbReference type="AlphaFoldDB" id="A0AAW1RSM9"/>
<proteinExistence type="predicted"/>
<evidence type="ECO:0000256" key="1">
    <source>
        <dbReference type="SAM" id="Coils"/>
    </source>
</evidence>
<dbReference type="Proteomes" id="UP001438707">
    <property type="component" value="Unassembled WGS sequence"/>
</dbReference>
<accession>A0AAW1RSM9</accession>
<comment type="caution">
    <text evidence="4">The sequence shown here is derived from an EMBL/GenBank/DDBJ whole genome shotgun (WGS) entry which is preliminary data.</text>
</comment>
<dbReference type="PROSITE" id="PS51186">
    <property type="entry name" value="GNAT"/>
    <property type="match status" value="1"/>
</dbReference>
<feature type="compositionally biased region" description="Basic and acidic residues" evidence="2">
    <location>
        <begin position="421"/>
        <end position="431"/>
    </location>
</feature>
<dbReference type="EMBL" id="JALJOS010000007">
    <property type="protein sequence ID" value="KAK9836680.1"/>
    <property type="molecule type" value="Genomic_DNA"/>
</dbReference>